<dbReference type="Proteomes" id="UP000054911">
    <property type="component" value="Unassembled WGS sequence"/>
</dbReference>
<evidence type="ECO:0000313" key="3">
    <source>
        <dbReference type="Proteomes" id="UP000054911"/>
    </source>
</evidence>
<keyword evidence="3" id="KW-1185">Reference proteome</keyword>
<dbReference type="GO" id="GO:0016301">
    <property type="term" value="F:kinase activity"/>
    <property type="evidence" value="ECO:0007669"/>
    <property type="project" value="InterPro"/>
</dbReference>
<proteinExistence type="predicted"/>
<dbReference type="EMBL" id="FCOE02000009">
    <property type="protein sequence ID" value="SAK67438.1"/>
    <property type="molecule type" value="Genomic_DNA"/>
</dbReference>
<comment type="caution">
    <text evidence="2">The sequence shown here is derived from an EMBL/GenBank/DDBJ whole genome shotgun (WGS) entry which is preliminary data.</text>
</comment>
<dbReference type="STRING" id="1777141.AWB80_03296"/>
<feature type="domain" description="Fido" evidence="1">
    <location>
        <begin position="3"/>
        <end position="125"/>
    </location>
</feature>
<dbReference type="InterPro" id="IPR036597">
    <property type="entry name" value="Fido-like_dom_sf"/>
</dbReference>
<dbReference type="PROSITE" id="PS51459">
    <property type="entry name" value="FIDO"/>
    <property type="match status" value="1"/>
</dbReference>
<dbReference type="Pfam" id="PF02661">
    <property type="entry name" value="Fic"/>
    <property type="match status" value="1"/>
</dbReference>
<dbReference type="PANTHER" id="PTHR39426:SF1">
    <property type="entry name" value="HOMOLOGY TO DEATH-ON-CURING PROTEIN OF PHAGE P1"/>
    <property type="match status" value="1"/>
</dbReference>
<sequence length="130" mass="14021">MLLNARYVIAVHDDILDLEGGLPGFAQAGPGGVDAVLARVENHAHYAGLDDVFGIAAMYAVAIARGHVFNDGNKRTALVCTLTYLSMQGYDLTSTLEIEDDLVEVMVEVAEGKIEREELADYLSLICMCS</sequence>
<dbReference type="Gene3D" id="1.20.120.1870">
    <property type="entry name" value="Fic/DOC protein, Fido domain"/>
    <property type="match status" value="1"/>
</dbReference>
<dbReference type="NCBIfam" id="TIGR01550">
    <property type="entry name" value="DOC_P1"/>
    <property type="match status" value="1"/>
</dbReference>
<dbReference type="AlphaFoldDB" id="A0A158BBG6"/>
<dbReference type="InterPro" id="IPR053737">
    <property type="entry name" value="Type_II_TA_Toxin"/>
</dbReference>
<dbReference type="PANTHER" id="PTHR39426">
    <property type="entry name" value="HOMOLOGY TO DEATH-ON-CURING PROTEIN OF PHAGE P1"/>
    <property type="match status" value="1"/>
</dbReference>
<evidence type="ECO:0000259" key="1">
    <source>
        <dbReference type="PROSITE" id="PS51459"/>
    </source>
</evidence>
<dbReference type="InterPro" id="IPR006440">
    <property type="entry name" value="Doc"/>
</dbReference>
<accession>A0A158BBG6</accession>
<name>A0A158BBG6_9BURK</name>
<reference evidence="2" key="1">
    <citation type="submission" date="2016-01" db="EMBL/GenBank/DDBJ databases">
        <authorList>
            <person name="Peeters C."/>
        </authorList>
    </citation>
    <scope>NUCLEOTIDE SEQUENCE [LARGE SCALE GENOMIC DNA]</scope>
    <source>
        <strain evidence="2">LMG 29323</strain>
    </source>
</reference>
<evidence type="ECO:0000313" key="2">
    <source>
        <dbReference type="EMBL" id="SAK67438.1"/>
    </source>
</evidence>
<dbReference type="RefSeq" id="WP_061175741.1">
    <property type="nucleotide sequence ID" value="NZ_FCOE02000009.1"/>
</dbReference>
<organism evidence="2 3">
    <name type="scientific">Caballeronia pedi</name>
    <dbReference type="NCBI Taxonomy" id="1777141"/>
    <lineage>
        <taxon>Bacteria</taxon>
        <taxon>Pseudomonadati</taxon>
        <taxon>Pseudomonadota</taxon>
        <taxon>Betaproteobacteria</taxon>
        <taxon>Burkholderiales</taxon>
        <taxon>Burkholderiaceae</taxon>
        <taxon>Caballeronia</taxon>
    </lineage>
</organism>
<dbReference type="OrthoDB" id="9802752at2"/>
<gene>
    <name evidence="2" type="ORF">AWB80_03296</name>
</gene>
<dbReference type="PIRSF" id="PIRSF018297">
    <property type="entry name" value="Doc"/>
    <property type="match status" value="1"/>
</dbReference>
<dbReference type="InterPro" id="IPR003812">
    <property type="entry name" value="Fido"/>
</dbReference>
<dbReference type="SUPFAM" id="SSF140931">
    <property type="entry name" value="Fic-like"/>
    <property type="match status" value="1"/>
</dbReference>
<protein>
    <submittedName>
        <fullName evidence="2">Death-on-curing family protein</fullName>
    </submittedName>
</protein>